<evidence type="ECO:0000256" key="1">
    <source>
        <dbReference type="ARBA" id="ARBA00004141"/>
    </source>
</evidence>
<dbReference type="GO" id="GO:0016020">
    <property type="term" value="C:membrane"/>
    <property type="evidence" value="ECO:0007669"/>
    <property type="project" value="UniProtKB-SubCell"/>
</dbReference>
<evidence type="ECO:0000259" key="10">
    <source>
        <dbReference type="Pfam" id="PF01769"/>
    </source>
</evidence>
<keyword evidence="3" id="KW-0813">Transport</keyword>
<organism evidence="11 12">
    <name type="scientific">Hadarchaeum yellowstonense</name>
    <dbReference type="NCBI Taxonomy" id="1776334"/>
    <lineage>
        <taxon>Archaea</taxon>
        <taxon>Methanobacteriati</taxon>
        <taxon>Candidatus Hadarchaeota</taxon>
        <taxon>Candidatus Hadarchaeia</taxon>
        <taxon>Candidatus Hadarchaeales</taxon>
        <taxon>Candidatus Hadarchaeaceae</taxon>
        <taxon>Candidatus Hadarchaeum</taxon>
    </lineage>
</organism>
<comment type="similarity">
    <text evidence="2">Belongs to the SLC41A transporter family.</text>
</comment>
<dbReference type="InterPro" id="IPR036739">
    <property type="entry name" value="SLC41_membr_dom_sf"/>
</dbReference>
<dbReference type="Pfam" id="PF01769">
    <property type="entry name" value="MgtE"/>
    <property type="match status" value="1"/>
</dbReference>
<evidence type="ECO:0000256" key="2">
    <source>
        <dbReference type="ARBA" id="ARBA00009749"/>
    </source>
</evidence>
<keyword evidence="8 9" id="KW-0472">Membrane</keyword>
<gene>
    <name evidence="11" type="ORF">APZ16_05780</name>
</gene>
<dbReference type="Proteomes" id="UP000074294">
    <property type="component" value="Unassembled WGS sequence"/>
</dbReference>
<dbReference type="SUPFAM" id="SSF161093">
    <property type="entry name" value="MgtE membrane domain-like"/>
    <property type="match status" value="1"/>
</dbReference>
<dbReference type="GO" id="GO:0008324">
    <property type="term" value="F:monoatomic cation transmembrane transporter activity"/>
    <property type="evidence" value="ECO:0007669"/>
    <property type="project" value="InterPro"/>
</dbReference>
<evidence type="ECO:0000256" key="7">
    <source>
        <dbReference type="ARBA" id="ARBA00023065"/>
    </source>
</evidence>
<keyword evidence="7" id="KW-0406">Ion transport</keyword>
<feature type="transmembrane region" description="Helical" evidence="9">
    <location>
        <begin position="162"/>
        <end position="182"/>
    </location>
</feature>
<dbReference type="EMBL" id="LQMQ01000028">
    <property type="protein sequence ID" value="KUO41091.1"/>
    <property type="molecule type" value="Genomic_DNA"/>
</dbReference>
<keyword evidence="6 9" id="KW-1133">Transmembrane helix</keyword>
<dbReference type="PANTHER" id="PTHR16228:SF7">
    <property type="entry name" value="SLC41A_MGTE INTEGRAL MEMBRANE DOMAIN-CONTAINING PROTEIN"/>
    <property type="match status" value="1"/>
</dbReference>
<proteinExistence type="inferred from homology"/>
<evidence type="ECO:0000256" key="9">
    <source>
        <dbReference type="SAM" id="Phobius"/>
    </source>
</evidence>
<name>A0A147JX56_HADYE</name>
<evidence type="ECO:0000256" key="8">
    <source>
        <dbReference type="ARBA" id="ARBA00023136"/>
    </source>
</evidence>
<dbReference type="InterPro" id="IPR045349">
    <property type="entry name" value="SLC41A1-3"/>
</dbReference>
<protein>
    <recommendedName>
        <fullName evidence="10">SLC41A/MgtE integral membrane domain-containing protein</fullName>
    </recommendedName>
</protein>
<evidence type="ECO:0000313" key="12">
    <source>
        <dbReference type="Proteomes" id="UP000074294"/>
    </source>
</evidence>
<dbReference type="PANTHER" id="PTHR16228">
    <property type="entry name" value="DIVALENT CATION TRANSPORTER SOLUTE CARRIER FAMILY 41"/>
    <property type="match status" value="1"/>
</dbReference>
<comment type="subcellular location">
    <subcellularLocation>
        <location evidence="1">Membrane</location>
        <topology evidence="1">Multi-pass membrane protein</topology>
    </subcellularLocation>
</comment>
<keyword evidence="4 9" id="KW-0812">Transmembrane</keyword>
<dbReference type="InterPro" id="IPR006667">
    <property type="entry name" value="SLC41_membr_dom"/>
</dbReference>
<keyword evidence="5" id="KW-0460">Magnesium</keyword>
<feature type="transmembrane region" description="Helical" evidence="9">
    <location>
        <begin position="127"/>
        <end position="150"/>
    </location>
</feature>
<evidence type="ECO:0000313" key="11">
    <source>
        <dbReference type="EMBL" id="KUO41091.1"/>
    </source>
</evidence>
<dbReference type="AlphaFoldDB" id="A0A147JX56"/>
<feature type="transmembrane region" description="Helical" evidence="9">
    <location>
        <begin position="95"/>
        <end position="115"/>
    </location>
</feature>
<reference evidence="11 12" key="1">
    <citation type="journal article" date="2016" name="Nat. Microbiol.">
        <title>Genomic inference of the metabolism of cosmopolitan subsurface Archaea, Hadesarchaea.</title>
        <authorList>
            <person name="Baker B.J."/>
            <person name="Saw J.H."/>
            <person name="Lind A.E."/>
            <person name="Lazar C.S."/>
            <person name="Hinrichs K.-U."/>
            <person name="Teske A.P."/>
            <person name="Ettema T.J."/>
        </authorList>
    </citation>
    <scope>NUCLEOTIDE SEQUENCE [LARGE SCALE GENOMIC DNA]</scope>
</reference>
<dbReference type="STRING" id="1776334.APZ16_05780"/>
<dbReference type="Gene3D" id="1.10.357.20">
    <property type="entry name" value="SLC41 divalent cation transporters, integral membrane domain"/>
    <property type="match status" value="1"/>
</dbReference>
<sequence>MTMTAYSMKRILGESYPVLILCAILSLSAGLILHSQLESIKTLPLILVMVPPINGINNNVCSILGSRLTSALHIGTIEPKFGKQAILRKNIQATWLMSLGVFIFTSVIFFALSLISGINLLKSLTIMIAFFLASMAAIGVTMFCTIWLAFTSFSKGLDPDNVVIPIVTSIGDIAGVTCLIIAMKIIGV</sequence>
<evidence type="ECO:0000256" key="6">
    <source>
        <dbReference type="ARBA" id="ARBA00022989"/>
    </source>
</evidence>
<evidence type="ECO:0000256" key="3">
    <source>
        <dbReference type="ARBA" id="ARBA00022448"/>
    </source>
</evidence>
<evidence type="ECO:0000256" key="4">
    <source>
        <dbReference type="ARBA" id="ARBA00022692"/>
    </source>
</evidence>
<feature type="domain" description="SLC41A/MgtE integral membrane" evidence="10">
    <location>
        <begin position="50"/>
        <end position="181"/>
    </location>
</feature>
<evidence type="ECO:0000256" key="5">
    <source>
        <dbReference type="ARBA" id="ARBA00022842"/>
    </source>
</evidence>
<accession>A0A147JX56</accession>
<comment type="caution">
    <text evidence="11">The sequence shown here is derived from an EMBL/GenBank/DDBJ whole genome shotgun (WGS) entry which is preliminary data.</text>
</comment>